<name>A0A1B1MPV4_STRLN</name>
<protein>
    <submittedName>
        <fullName evidence="2">Aldehyde dehydrogenase</fullName>
    </submittedName>
</protein>
<gene>
    <name evidence="2" type="ORF">SLINC_8394</name>
</gene>
<dbReference type="EMBL" id="CP016438">
    <property type="protein sequence ID" value="ANS70618.1"/>
    <property type="molecule type" value="Genomic_DNA"/>
</dbReference>
<keyword evidence="3" id="KW-1185">Reference proteome</keyword>
<dbReference type="Gene3D" id="3.40.309.10">
    <property type="entry name" value="Aldehyde Dehydrogenase, Chain A, domain 2"/>
    <property type="match status" value="1"/>
</dbReference>
<evidence type="ECO:0000313" key="3">
    <source>
        <dbReference type="Proteomes" id="UP000092598"/>
    </source>
</evidence>
<proteinExistence type="predicted"/>
<dbReference type="AlphaFoldDB" id="A0A1B1MPV4"/>
<accession>A0A1B1MPV4</accession>
<dbReference type="Proteomes" id="UP000092598">
    <property type="component" value="Chromosome"/>
</dbReference>
<dbReference type="STRING" id="1915.SLINC_8394"/>
<feature type="region of interest" description="Disordered" evidence="1">
    <location>
        <begin position="1"/>
        <end position="24"/>
    </location>
</feature>
<evidence type="ECO:0000256" key="1">
    <source>
        <dbReference type="SAM" id="MobiDB-lite"/>
    </source>
</evidence>
<feature type="compositionally biased region" description="Basic residues" evidence="1">
    <location>
        <begin position="15"/>
        <end position="24"/>
    </location>
</feature>
<dbReference type="SUPFAM" id="SSF53720">
    <property type="entry name" value="ALDH-like"/>
    <property type="match status" value="1"/>
</dbReference>
<organism evidence="2 3">
    <name type="scientific">Streptomyces lincolnensis</name>
    <dbReference type="NCBI Taxonomy" id="1915"/>
    <lineage>
        <taxon>Bacteria</taxon>
        <taxon>Bacillati</taxon>
        <taxon>Actinomycetota</taxon>
        <taxon>Actinomycetes</taxon>
        <taxon>Kitasatosporales</taxon>
        <taxon>Streptomycetaceae</taxon>
        <taxon>Streptomyces</taxon>
    </lineage>
</organism>
<dbReference type="KEGG" id="sls:SLINC_8394"/>
<dbReference type="InterPro" id="IPR016163">
    <property type="entry name" value="Ald_DH_C"/>
</dbReference>
<sequence>MSTWSQAGQPGVGRQAHRLRRRGQLHAHEAHALTVARRVRTGTVNGASIAFDGSFGGFKARGIGREYGTVGLGTCTEYRTITV</sequence>
<dbReference type="InterPro" id="IPR016161">
    <property type="entry name" value="Ald_DH/histidinol_DH"/>
</dbReference>
<reference evidence="2 3" key="1">
    <citation type="submission" date="2016-07" db="EMBL/GenBank/DDBJ databases">
        <title>Enhancement of antibiotic productionsby engineered nitrateutilization in actinobacteria.</title>
        <authorList>
            <person name="Meng S.C."/>
        </authorList>
    </citation>
    <scope>NUCLEOTIDE SEQUENCE [LARGE SCALE GENOMIC DNA]</scope>
    <source>
        <strain evidence="2 3">NRRL 2936</strain>
    </source>
</reference>
<dbReference type="GO" id="GO:0016620">
    <property type="term" value="F:oxidoreductase activity, acting on the aldehyde or oxo group of donors, NAD or NADP as acceptor"/>
    <property type="evidence" value="ECO:0007669"/>
    <property type="project" value="InterPro"/>
</dbReference>
<evidence type="ECO:0000313" key="2">
    <source>
        <dbReference type="EMBL" id="ANS70618.1"/>
    </source>
</evidence>